<dbReference type="Proteomes" id="UP001230268">
    <property type="component" value="Unassembled WGS sequence"/>
</dbReference>
<name>A0AAD8PEP8_BABGI</name>
<dbReference type="EMBL" id="JAVEPI010000002">
    <property type="protein sequence ID" value="KAK1443970.1"/>
    <property type="molecule type" value="Genomic_DNA"/>
</dbReference>
<sequence length="456" mass="51541">MTVKLLAEGNSRYGELCREFIKKLVNFGVQSCSLSESRNPNRVDLKKALLEATRGRSISRFISFLGMGEKQRLKAMMHMECPVICPSRKTMLRPVESMPRNIMKSAKKLRNFFGIPEAQVCRGCVKRVRCRHYQQVERDVPDLSDIAAIFIGLHTTCKLKLKGSDIIVEDESLSELPSAISVLESMSTYFKTFPRVSEYPRGDEQKCKAVLRKHMKMRELRKLELQKEKILNIPKDFNVMPSSCTYMTGFQRELYYRLQKGSDKKTEDCIWVEDAADATLEENKDGMAYGLTILNSANFNDSVEHASAIAEKSRTQELDPSSVQFRMEYSTPVGGDVNLVRYDILNDKFIQGIKVNNKGRVIIDIEKHASDSKGHGGNSSQGIPMYRPVSVHKSRAYADFLKNIPSGASSLKFLKKVPYNYHCQSSGECLNRLGNTAKDEATELQNIAMALASQQN</sequence>
<dbReference type="AlphaFoldDB" id="A0AAD8PEP8"/>
<organism evidence="1 2">
    <name type="scientific">Babesia gibsoni</name>
    <dbReference type="NCBI Taxonomy" id="33632"/>
    <lineage>
        <taxon>Eukaryota</taxon>
        <taxon>Sar</taxon>
        <taxon>Alveolata</taxon>
        <taxon>Apicomplexa</taxon>
        <taxon>Aconoidasida</taxon>
        <taxon>Piroplasmida</taxon>
        <taxon>Babesiidae</taxon>
        <taxon>Babesia</taxon>
    </lineage>
</organism>
<accession>A0AAD8PEP8</accession>
<evidence type="ECO:0000313" key="2">
    <source>
        <dbReference type="Proteomes" id="UP001230268"/>
    </source>
</evidence>
<keyword evidence="2" id="KW-1185">Reference proteome</keyword>
<reference evidence="1" key="1">
    <citation type="submission" date="2023-08" db="EMBL/GenBank/DDBJ databases">
        <title>Draft sequence of the Babesia gibsoni genome.</title>
        <authorList>
            <person name="Yamagishi J.Y."/>
            <person name="Xuan X.X."/>
        </authorList>
    </citation>
    <scope>NUCLEOTIDE SEQUENCE</scope>
    <source>
        <strain evidence="1">Azabu</strain>
    </source>
</reference>
<protein>
    <submittedName>
        <fullName evidence="1">Uncharacterized protein</fullName>
    </submittedName>
</protein>
<evidence type="ECO:0000313" key="1">
    <source>
        <dbReference type="EMBL" id="KAK1443970.1"/>
    </source>
</evidence>
<proteinExistence type="predicted"/>
<comment type="caution">
    <text evidence="1">The sequence shown here is derived from an EMBL/GenBank/DDBJ whole genome shotgun (WGS) entry which is preliminary data.</text>
</comment>
<gene>
    <name evidence="1" type="ORF">BgAZ_208460</name>
</gene>